<evidence type="ECO:0000313" key="1">
    <source>
        <dbReference type="EMBL" id="ACT58244.1"/>
    </source>
</evidence>
<dbReference type="HOGENOM" id="CLU_1501534_0_0_5"/>
<reference evidence="2" key="1">
    <citation type="journal article" date="2011" name="J. Bacteriol.">
        <title>Genome sequences of eight morphologically diverse alphaproteobacteria.</title>
        <authorList>
            <consortium name="US DOE Joint Genome Institute"/>
            <person name="Brown P.J."/>
            <person name="Kysela D.T."/>
            <person name="Buechlein A."/>
            <person name="Hemmerich C."/>
            <person name="Brun Y.V."/>
        </authorList>
    </citation>
    <scope>NUCLEOTIDE SEQUENCE [LARGE SCALE GENOMIC DNA]</scope>
    <source>
        <strain evidence="2">ATCC 49814 / DSM 5838 / IFAM 1418</strain>
    </source>
</reference>
<protein>
    <submittedName>
        <fullName evidence="1">Uncharacterized protein</fullName>
    </submittedName>
</protein>
<sequence length="179" mass="21041">MPNSSSPYGGIFISEEVLFDAAKIIQLIALNCRKHKDPCITRTSRQSPEYRYYFKALSDQVRHIEYFLAEHRVSEKAQKLATEMRIGELKFYAWRDQTSKMKDPKRKIFHFEHIKPCAQIRDEILALEKPKVSEIVSILKTSDVAWILKEEQKLIDKKYRNHRPDPYRCLSKSGINLLA</sequence>
<dbReference type="KEGG" id="hba:Hbal_0542"/>
<dbReference type="OrthoDB" id="5190800at2"/>
<dbReference type="AlphaFoldDB" id="C6XN74"/>
<gene>
    <name evidence="1" type="ordered locus">Hbal_0542</name>
</gene>
<accession>C6XN74</accession>
<proteinExistence type="predicted"/>
<dbReference type="RefSeq" id="WP_015826394.1">
    <property type="nucleotide sequence ID" value="NC_012982.1"/>
</dbReference>
<dbReference type="EMBL" id="CP001678">
    <property type="protein sequence ID" value="ACT58244.1"/>
    <property type="molecule type" value="Genomic_DNA"/>
</dbReference>
<dbReference type="Proteomes" id="UP000002745">
    <property type="component" value="Chromosome"/>
</dbReference>
<organism evidence="1 2">
    <name type="scientific">Hirschia baltica (strain ATCC 49814 / DSM 5838 / IFAM 1418)</name>
    <dbReference type="NCBI Taxonomy" id="582402"/>
    <lineage>
        <taxon>Bacteria</taxon>
        <taxon>Pseudomonadati</taxon>
        <taxon>Pseudomonadota</taxon>
        <taxon>Alphaproteobacteria</taxon>
        <taxon>Hyphomonadales</taxon>
        <taxon>Hyphomonadaceae</taxon>
        <taxon>Hirschia</taxon>
    </lineage>
</organism>
<evidence type="ECO:0000313" key="2">
    <source>
        <dbReference type="Proteomes" id="UP000002745"/>
    </source>
</evidence>
<name>C6XN74_HIRBI</name>
<keyword evidence="2" id="KW-1185">Reference proteome</keyword>